<proteinExistence type="predicted"/>
<dbReference type="RefSeq" id="YP_009120303.1">
    <property type="nucleotide sequence ID" value="NC_026440.1"/>
</dbReference>
<accession>A0A0B5IYV5</accession>
<evidence type="ECO:0000256" key="1">
    <source>
        <dbReference type="SAM" id="MobiDB-lite"/>
    </source>
</evidence>
<evidence type="ECO:0000313" key="3">
    <source>
        <dbReference type="Proteomes" id="UP000202511"/>
    </source>
</evidence>
<organism evidence="2 3">
    <name type="scientific">Pandoravirus inopinatum</name>
    <dbReference type="NCBI Taxonomy" id="1605721"/>
    <lineage>
        <taxon>Viruses</taxon>
        <taxon>Pandoravirus</taxon>
    </lineage>
</organism>
<sequence length="161" mass="17119">MGGRLGPGGACRPPCGHALHLRRGRASVHVPNDHVRGHPRRSPRRCQICLSHDTRARPTTRDQGGGQAPTTRDRRVADRGHPSWCLQAARAAVALCLDVDAIQCVGALGQEADRQGGSNARHTAHDGRHTGQPNRLSVCGPNVGPSGTVGRDMSGRMDEVD</sequence>
<protein>
    <submittedName>
        <fullName evidence="2">Uncharacterized protein</fullName>
    </submittedName>
</protein>
<dbReference type="Proteomes" id="UP000202511">
    <property type="component" value="Segment"/>
</dbReference>
<feature type="region of interest" description="Disordered" evidence="1">
    <location>
        <begin position="54"/>
        <end position="76"/>
    </location>
</feature>
<evidence type="ECO:0000313" key="2">
    <source>
        <dbReference type="EMBL" id="AJF98068.1"/>
    </source>
</evidence>
<reference evidence="2 3" key="1">
    <citation type="journal article" date="2015" name="Parasitol. Res.">
        <title>Viruses in close associations with free-living amoebae.</title>
        <authorList>
            <person name="Scheid P."/>
        </authorList>
    </citation>
    <scope>NUCLEOTIDE SEQUENCE [LARGE SCALE GENOMIC DNA]</scope>
    <source>
        <strain evidence="2">KlaHel</strain>
    </source>
</reference>
<name>A0A0B5IYV5_9VIRU</name>
<dbReference type="GeneID" id="23462985"/>
<dbReference type="KEGG" id="vg:23462985"/>
<dbReference type="EMBL" id="KP136319">
    <property type="protein sequence ID" value="AJF98068.1"/>
    <property type="molecule type" value="Genomic_DNA"/>
</dbReference>
<feature type="region of interest" description="Disordered" evidence="1">
    <location>
        <begin position="112"/>
        <end position="161"/>
    </location>
</feature>